<dbReference type="AlphaFoldDB" id="A0A512JMD9"/>
<comment type="caution">
    <text evidence="1">The sequence shown here is derived from an EMBL/GenBank/DDBJ whole genome shotgun (WGS) entry which is preliminary data.</text>
</comment>
<protein>
    <submittedName>
        <fullName evidence="1">Uncharacterized protein</fullName>
    </submittedName>
</protein>
<dbReference type="OrthoDB" id="8003682at2"/>
<gene>
    <name evidence="1" type="ORF">MGN01_29390</name>
</gene>
<name>A0A512JMD9_9HYPH</name>
<sequence length="94" mass="10066">MSDQPTIGEMRKAAAVTDDQIEAAVKAYLKAPDTEAFEIADGLTLNLARAMSAHTPTRKALADKNATETFRRTMVRTAILLARPDGGASHPARS</sequence>
<dbReference type="RefSeq" id="WP_147047501.1">
    <property type="nucleotide sequence ID" value="NZ_BJZV01000015.1"/>
</dbReference>
<organism evidence="1 2">
    <name type="scientific">Methylobacterium gnaphalii</name>
    <dbReference type="NCBI Taxonomy" id="1010610"/>
    <lineage>
        <taxon>Bacteria</taxon>
        <taxon>Pseudomonadati</taxon>
        <taxon>Pseudomonadota</taxon>
        <taxon>Alphaproteobacteria</taxon>
        <taxon>Hyphomicrobiales</taxon>
        <taxon>Methylobacteriaceae</taxon>
        <taxon>Methylobacterium</taxon>
    </lineage>
</organism>
<dbReference type="EMBL" id="BJZV01000015">
    <property type="protein sequence ID" value="GEP11094.1"/>
    <property type="molecule type" value="Genomic_DNA"/>
</dbReference>
<evidence type="ECO:0000313" key="2">
    <source>
        <dbReference type="Proteomes" id="UP000321750"/>
    </source>
</evidence>
<evidence type="ECO:0000313" key="1">
    <source>
        <dbReference type="EMBL" id="GEP11094.1"/>
    </source>
</evidence>
<accession>A0A512JMD9</accession>
<dbReference type="Proteomes" id="UP000321750">
    <property type="component" value="Unassembled WGS sequence"/>
</dbReference>
<proteinExistence type="predicted"/>
<reference evidence="1 2" key="1">
    <citation type="submission" date="2019-07" db="EMBL/GenBank/DDBJ databases">
        <title>Whole genome shotgun sequence of Methylobacterium gnaphalii NBRC 107716.</title>
        <authorList>
            <person name="Hosoyama A."/>
            <person name="Uohara A."/>
            <person name="Ohji S."/>
            <person name="Ichikawa N."/>
        </authorList>
    </citation>
    <scope>NUCLEOTIDE SEQUENCE [LARGE SCALE GENOMIC DNA]</scope>
    <source>
        <strain evidence="1 2">NBRC 107716</strain>
    </source>
</reference>
<keyword evidence="2" id="KW-1185">Reference proteome</keyword>